<feature type="domain" description="Serine aminopeptidase S33" evidence="1">
    <location>
        <begin position="46"/>
        <end position="147"/>
    </location>
</feature>
<dbReference type="EMBL" id="AP014936">
    <property type="protein sequence ID" value="BAU46686.1"/>
    <property type="molecule type" value="Genomic_DNA"/>
</dbReference>
<dbReference type="Gene3D" id="3.40.50.1820">
    <property type="entry name" value="alpha/beta hydrolase"/>
    <property type="match status" value="1"/>
</dbReference>
<dbReference type="KEGG" id="sva:SVA_0104"/>
<dbReference type="Pfam" id="PF12146">
    <property type="entry name" value="Hydrolase_4"/>
    <property type="match status" value="1"/>
</dbReference>
<dbReference type="AlphaFoldDB" id="A0A1B4UZV5"/>
<keyword evidence="2" id="KW-0378">Hydrolase</keyword>
<dbReference type="GO" id="GO:0016787">
    <property type="term" value="F:hydrolase activity"/>
    <property type="evidence" value="ECO:0007669"/>
    <property type="project" value="UniProtKB-KW"/>
</dbReference>
<gene>
    <name evidence="2" type="ORF">SVA_0104</name>
</gene>
<dbReference type="PANTHER" id="PTHR42103:SF2">
    <property type="entry name" value="AB HYDROLASE-1 DOMAIN-CONTAINING PROTEIN"/>
    <property type="match status" value="1"/>
</dbReference>
<keyword evidence="3" id="KW-1185">Reference proteome</keyword>
<sequence length="219" mass="24060">MSDVYPCGPERFFIDGPAGRLEALGGCPEPERAAAASAVVCHPHPLHGGTMQNKVVHILARTLNELGLHTLRFNFRGVGQSEGEFADAVGETDDVLAALEWLRSRRPDDALWLAGFSFGAFVAIRAALRFPVARLVTVAPAITLYPELATLDAPAAPWLIVQGDRDEIVPVSAVEAWIERLAPRPDYLKLPDTGHFFHQRLTDLHDRLADRLAPHVPRR</sequence>
<dbReference type="SUPFAM" id="SSF53474">
    <property type="entry name" value="alpha/beta-Hydrolases"/>
    <property type="match status" value="1"/>
</dbReference>
<dbReference type="Proteomes" id="UP000218899">
    <property type="component" value="Chromosome"/>
</dbReference>
<evidence type="ECO:0000313" key="2">
    <source>
        <dbReference type="EMBL" id="BAU46686.1"/>
    </source>
</evidence>
<reference evidence="2 3" key="1">
    <citation type="submission" date="2015-08" db="EMBL/GenBank/DDBJ databases">
        <title>Complete genome sequence of Sulfurifustis variabilis.</title>
        <authorList>
            <person name="Miura A."/>
            <person name="Kojima H."/>
            <person name="Fukui M."/>
        </authorList>
    </citation>
    <scope>NUCLEOTIDE SEQUENCE [LARGE SCALE GENOMIC DNA]</scope>
    <source>
        <strain evidence="3">skN76</strain>
    </source>
</reference>
<organism evidence="2 3">
    <name type="scientific">Sulfurifustis variabilis</name>
    <dbReference type="NCBI Taxonomy" id="1675686"/>
    <lineage>
        <taxon>Bacteria</taxon>
        <taxon>Pseudomonadati</taxon>
        <taxon>Pseudomonadota</taxon>
        <taxon>Gammaproteobacteria</taxon>
        <taxon>Acidiferrobacterales</taxon>
        <taxon>Acidiferrobacteraceae</taxon>
        <taxon>Sulfurifustis</taxon>
    </lineage>
</organism>
<dbReference type="RefSeq" id="WP_096457257.1">
    <property type="nucleotide sequence ID" value="NZ_AP014936.1"/>
</dbReference>
<accession>A0A1B4UZV5</accession>
<name>A0A1B4UZV5_9GAMM</name>
<proteinExistence type="predicted"/>
<dbReference type="PANTHER" id="PTHR42103">
    <property type="entry name" value="ALPHA/BETA-HYDROLASES SUPERFAMILY PROTEIN"/>
    <property type="match status" value="1"/>
</dbReference>
<evidence type="ECO:0000313" key="3">
    <source>
        <dbReference type="Proteomes" id="UP000218899"/>
    </source>
</evidence>
<dbReference type="OrthoDB" id="9800435at2"/>
<protein>
    <submittedName>
        <fullName evidence="2">Alpha/beta hydrolase</fullName>
    </submittedName>
</protein>
<dbReference type="InterPro" id="IPR029058">
    <property type="entry name" value="AB_hydrolase_fold"/>
</dbReference>
<dbReference type="InterPro" id="IPR022742">
    <property type="entry name" value="Hydrolase_4"/>
</dbReference>
<evidence type="ECO:0000259" key="1">
    <source>
        <dbReference type="Pfam" id="PF12146"/>
    </source>
</evidence>